<dbReference type="SUPFAM" id="SSF103473">
    <property type="entry name" value="MFS general substrate transporter"/>
    <property type="match status" value="1"/>
</dbReference>
<keyword evidence="3" id="KW-1003">Cell membrane</keyword>
<dbReference type="OrthoDB" id="9809918at2"/>
<comment type="subcellular location">
    <subcellularLocation>
        <location evidence="1">Cell membrane</location>
        <topology evidence="1">Multi-pass membrane protein</topology>
    </subcellularLocation>
</comment>
<evidence type="ECO:0000259" key="8">
    <source>
        <dbReference type="PROSITE" id="PS50850"/>
    </source>
</evidence>
<organism evidence="9 10">
    <name type="scientific">Albimonas donghaensis</name>
    <dbReference type="NCBI Taxonomy" id="356660"/>
    <lineage>
        <taxon>Bacteria</taxon>
        <taxon>Pseudomonadati</taxon>
        <taxon>Pseudomonadota</taxon>
        <taxon>Alphaproteobacteria</taxon>
        <taxon>Rhodobacterales</taxon>
        <taxon>Paracoccaceae</taxon>
        <taxon>Albimonas</taxon>
    </lineage>
</organism>
<evidence type="ECO:0000256" key="5">
    <source>
        <dbReference type="ARBA" id="ARBA00022989"/>
    </source>
</evidence>
<keyword evidence="10" id="KW-1185">Reference proteome</keyword>
<feature type="transmembrane region" description="Helical" evidence="7">
    <location>
        <begin position="297"/>
        <end position="315"/>
    </location>
</feature>
<evidence type="ECO:0000256" key="1">
    <source>
        <dbReference type="ARBA" id="ARBA00004651"/>
    </source>
</evidence>
<evidence type="ECO:0000256" key="7">
    <source>
        <dbReference type="SAM" id="Phobius"/>
    </source>
</evidence>
<dbReference type="Gene3D" id="1.20.1250.20">
    <property type="entry name" value="MFS general substrate transporter like domains"/>
    <property type="match status" value="1"/>
</dbReference>
<dbReference type="GO" id="GO:0022857">
    <property type="term" value="F:transmembrane transporter activity"/>
    <property type="evidence" value="ECO:0007669"/>
    <property type="project" value="InterPro"/>
</dbReference>
<evidence type="ECO:0000256" key="3">
    <source>
        <dbReference type="ARBA" id="ARBA00022475"/>
    </source>
</evidence>
<dbReference type="CDD" id="cd06173">
    <property type="entry name" value="MFS_MefA_like"/>
    <property type="match status" value="1"/>
</dbReference>
<keyword evidence="6 7" id="KW-0472">Membrane</keyword>
<dbReference type="PANTHER" id="PTHR23513:SF11">
    <property type="entry name" value="STAPHYLOFERRIN A TRANSPORTER"/>
    <property type="match status" value="1"/>
</dbReference>
<dbReference type="RefSeq" id="WP_092680646.1">
    <property type="nucleotide sequence ID" value="NZ_FNMZ01000002.1"/>
</dbReference>
<feature type="transmembrane region" description="Helical" evidence="7">
    <location>
        <begin position="383"/>
        <end position="402"/>
    </location>
</feature>
<sequence length="408" mass="41672">MTLPAALAHPAFRAYLAGNFAGLNGMWILRIAMGWLAWDLTGSAAITGLVAFLNFAPTLVSGPVFGVLADRIDPRHGLVATQSLQFLLAGALFALAAQDAITAPVLLVMSLGIGLAASAYHPLRMTLAPRLVPREALSQAVAMTALNFNCTRMLGPALGGWLLAHQGSDVTIALAGMLFLPQIYSFATMPAMPPTPRAPEADGAPARGWIAGIFNEMAEGARYVAARPLIRDAILLTAVVSLPARGALELLPVAADGLYGQGAGGFGALTATAGGGAVVAAIWLARGSPSAARMRRRAMVCAAISLACVALLGLIESWPAAIALVAGLGFLGTAVGVSNQTIAQTQTSDGRRGRVMSLWLLVAIGGTSLGAIGIGVLSDLIGIRSALLAVTAVSAIGLAAIWRMSDKG</sequence>
<keyword evidence="2" id="KW-0813">Transport</keyword>
<feature type="transmembrane region" description="Helical" evidence="7">
    <location>
        <begin position="101"/>
        <end position="120"/>
    </location>
</feature>
<name>A0A1H2WI21_9RHOB</name>
<feature type="transmembrane region" description="Helical" evidence="7">
    <location>
        <begin position="44"/>
        <end position="65"/>
    </location>
</feature>
<evidence type="ECO:0000256" key="6">
    <source>
        <dbReference type="ARBA" id="ARBA00023136"/>
    </source>
</evidence>
<feature type="transmembrane region" description="Helical" evidence="7">
    <location>
        <begin position="321"/>
        <end position="337"/>
    </location>
</feature>
<dbReference type="AlphaFoldDB" id="A0A1H2WI21"/>
<gene>
    <name evidence="9" type="ORF">SAMN05444336_102392</name>
</gene>
<feature type="domain" description="Major facilitator superfamily (MFS) profile" evidence="8">
    <location>
        <begin position="10"/>
        <end position="408"/>
    </location>
</feature>
<dbReference type="InterPro" id="IPR010290">
    <property type="entry name" value="TM_effector"/>
</dbReference>
<dbReference type="InterPro" id="IPR036259">
    <property type="entry name" value="MFS_trans_sf"/>
</dbReference>
<proteinExistence type="predicted"/>
<dbReference type="EMBL" id="FNMZ01000002">
    <property type="protein sequence ID" value="SDW80323.1"/>
    <property type="molecule type" value="Genomic_DNA"/>
</dbReference>
<dbReference type="GO" id="GO:0005886">
    <property type="term" value="C:plasma membrane"/>
    <property type="evidence" value="ECO:0007669"/>
    <property type="project" value="UniProtKB-SubCell"/>
</dbReference>
<feature type="transmembrane region" description="Helical" evidence="7">
    <location>
        <begin position="77"/>
        <end position="95"/>
    </location>
</feature>
<keyword evidence="4 7" id="KW-0812">Transmembrane</keyword>
<dbReference type="PROSITE" id="PS50850">
    <property type="entry name" value="MFS"/>
    <property type="match status" value="1"/>
</dbReference>
<dbReference type="STRING" id="356660.SAMN05444336_102392"/>
<feature type="transmembrane region" description="Helical" evidence="7">
    <location>
        <begin position="266"/>
        <end position="285"/>
    </location>
</feature>
<accession>A0A1H2WI21</accession>
<keyword evidence="5 7" id="KW-1133">Transmembrane helix</keyword>
<feature type="transmembrane region" description="Helical" evidence="7">
    <location>
        <begin position="358"/>
        <end position="377"/>
    </location>
</feature>
<protein>
    <submittedName>
        <fullName evidence="9">Predicted arabinose efflux permease, MFS family</fullName>
    </submittedName>
</protein>
<dbReference type="Pfam" id="PF05977">
    <property type="entry name" value="MFS_3"/>
    <property type="match status" value="1"/>
</dbReference>
<reference evidence="9 10" key="1">
    <citation type="submission" date="2016-10" db="EMBL/GenBank/DDBJ databases">
        <authorList>
            <person name="de Groot N.N."/>
        </authorList>
    </citation>
    <scope>NUCLEOTIDE SEQUENCE [LARGE SCALE GENOMIC DNA]</scope>
    <source>
        <strain evidence="9 10">DSM 17890</strain>
    </source>
</reference>
<dbReference type="PANTHER" id="PTHR23513">
    <property type="entry name" value="INTEGRAL MEMBRANE EFFLUX PROTEIN-RELATED"/>
    <property type="match status" value="1"/>
</dbReference>
<evidence type="ECO:0000313" key="9">
    <source>
        <dbReference type="EMBL" id="SDW80323.1"/>
    </source>
</evidence>
<dbReference type="Proteomes" id="UP000199118">
    <property type="component" value="Unassembled WGS sequence"/>
</dbReference>
<dbReference type="InterPro" id="IPR020846">
    <property type="entry name" value="MFS_dom"/>
</dbReference>
<evidence type="ECO:0000256" key="2">
    <source>
        <dbReference type="ARBA" id="ARBA00022448"/>
    </source>
</evidence>
<evidence type="ECO:0000313" key="10">
    <source>
        <dbReference type="Proteomes" id="UP000199118"/>
    </source>
</evidence>
<feature type="transmembrane region" description="Helical" evidence="7">
    <location>
        <begin position="12"/>
        <end position="38"/>
    </location>
</feature>
<evidence type="ECO:0000256" key="4">
    <source>
        <dbReference type="ARBA" id="ARBA00022692"/>
    </source>
</evidence>